<evidence type="ECO:0000256" key="7">
    <source>
        <dbReference type="ARBA" id="ARBA00022833"/>
    </source>
</evidence>
<dbReference type="GO" id="GO:0061630">
    <property type="term" value="F:ubiquitin protein ligase activity"/>
    <property type="evidence" value="ECO:0007669"/>
    <property type="project" value="UniProtKB-EC"/>
</dbReference>
<dbReference type="OrthoDB" id="8062037at2759"/>
<keyword evidence="3" id="KW-0808">Transferase</keyword>
<evidence type="ECO:0000256" key="1">
    <source>
        <dbReference type="ARBA" id="ARBA00000900"/>
    </source>
</evidence>
<dbReference type="Pfam" id="PF13639">
    <property type="entry name" value="zf-RING_2"/>
    <property type="match status" value="1"/>
</dbReference>
<dbReference type="EMBL" id="CAJHIA010000010">
    <property type="protein sequence ID" value="CAD6443575.1"/>
    <property type="molecule type" value="Genomic_DNA"/>
</dbReference>
<evidence type="ECO:0000256" key="6">
    <source>
        <dbReference type="ARBA" id="ARBA00022786"/>
    </source>
</evidence>
<feature type="compositionally biased region" description="Acidic residues" evidence="9">
    <location>
        <begin position="88"/>
        <end position="97"/>
    </location>
</feature>
<evidence type="ECO:0000256" key="9">
    <source>
        <dbReference type="SAM" id="MobiDB-lite"/>
    </source>
</evidence>
<dbReference type="EC" id="2.3.2.27" evidence="2"/>
<dbReference type="GO" id="GO:0006511">
    <property type="term" value="P:ubiquitin-dependent protein catabolic process"/>
    <property type="evidence" value="ECO:0007669"/>
    <property type="project" value="TreeGrafter"/>
</dbReference>
<dbReference type="Gene3D" id="3.30.40.10">
    <property type="entry name" value="Zinc/RING finger domain, C3HC4 (zinc finger)"/>
    <property type="match status" value="1"/>
</dbReference>
<keyword evidence="12" id="KW-1185">Reference proteome</keyword>
<reference evidence="11" key="1">
    <citation type="submission" date="2020-10" db="EMBL/GenBank/DDBJ databases">
        <authorList>
            <person name="Kusch S."/>
        </authorList>
    </citation>
    <scope>NUCLEOTIDE SEQUENCE</scope>
    <source>
        <strain evidence="11">SwB9</strain>
    </source>
</reference>
<evidence type="ECO:0000256" key="2">
    <source>
        <dbReference type="ARBA" id="ARBA00012483"/>
    </source>
</evidence>
<gene>
    <name evidence="11" type="ORF">SCLTRI_LOCUS3367</name>
</gene>
<keyword evidence="6" id="KW-0833">Ubl conjugation pathway</keyword>
<keyword evidence="4" id="KW-0479">Metal-binding</keyword>
<dbReference type="GO" id="GO:0016567">
    <property type="term" value="P:protein ubiquitination"/>
    <property type="evidence" value="ECO:0007669"/>
    <property type="project" value="UniProtKB-ARBA"/>
</dbReference>
<name>A0A8H2ZNP6_9HELO</name>
<evidence type="ECO:0000256" key="3">
    <source>
        <dbReference type="ARBA" id="ARBA00022679"/>
    </source>
</evidence>
<comment type="caution">
    <text evidence="11">The sequence shown here is derived from an EMBL/GenBank/DDBJ whole genome shotgun (WGS) entry which is preliminary data.</text>
</comment>
<comment type="catalytic activity">
    <reaction evidence="1">
        <text>S-ubiquitinyl-[E2 ubiquitin-conjugating enzyme]-L-cysteine + [acceptor protein]-L-lysine = [E2 ubiquitin-conjugating enzyme]-L-cysteine + N(6)-ubiquitinyl-[acceptor protein]-L-lysine.</text>
        <dbReference type="EC" id="2.3.2.27"/>
    </reaction>
</comment>
<feature type="domain" description="RING-type" evidence="10">
    <location>
        <begin position="347"/>
        <end position="388"/>
    </location>
</feature>
<dbReference type="InterPro" id="IPR001841">
    <property type="entry name" value="Znf_RING"/>
</dbReference>
<dbReference type="PROSITE" id="PS50089">
    <property type="entry name" value="ZF_RING_2"/>
    <property type="match status" value="1"/>
</dbReference>
<dbReference type="SUPFAM" id="SSF57850">
    <property type="entry name" value="RING/U-box"/>
    <property type="match status" value="1"/>
</dbReference>
<evidence type="ECO:0000256" key="5">
    <source>
        <dbReference type="ARBA" id="ARBA00022771"/>
    </source>
</evidence>
<dbReference type="PANTHER" id="PTHR45931:SF3">
    <property type="entry name" value="RING ZINC FINGER-CONTAINING PROTEIN"/>
    <property type="match status" value="1"/>
</dbReference>
<feature type="region of interest" description="Disordered" evidence="9">
    <location>
        <begin position="446"/>
        <end position="570"/>
    </location>
</feature>
<protein>
    <recommendedName>
        <fullName evidence="2">RING-type E3 ubiquitin transferase</fullName>
        <ecNumber evidence="2">2.3.2.27</ecNumber>
    </recommendedName>
</protein>
<evidence type="ECO:0000256" key="8">
    <source>
        <dbReference type="PROSITE-ProRule" id="PRU00175"/>
    </source>
</evidence>
<keyword evidence="5 8" id="KW-0863">Zinc-finger</keyword>
<sequence length="570" mass="62181">MADPRDTTGGIDNSGGRRHLDATGPREVVYCHQCENEWYKDEHGLVCPRCEGEIIEIVDPNSDPRRETDNSRFISPLRDLDNHNPWADDSDPEEADIEEHITHGPHGSIMISQTIRSTRPVPFGGNFNTITGEMRRRRSPGGGGGDDDTMRDFQSMLGNLMGPNLRSSRTGRSGNDDLFPRAEEFHTGGGGAGFGMGGGRGPHTVGGRYTFEGRFENGRLRPRDANSPQAQGAPVEDLATLISHLFAQIGAVPAPGTPGEDDEPRRGMPFPGVVGLPGLLQTLFSHQNAVHGDAVYSQEAFDRIMSQLMEQHQQSNAPGPASPDAISALPKKALDEKMLGPEGRGECSVCMDDVFLATEVVVLPCKHWFHEACASAWLSEHNTCPICRKGIGAEEASSSRHVHSGRSSNSTTPQSANSPSNRRPRLSRLNSEQDDLMARNQARLDFLRNSRFTGPSSASPSSERREVERHAERVAEQATEDGIFPNSSRSEHIPGMFPGSNTSTSTLYRRDPGLSTGTNEPRRGTGSSGQISSRDRPRSERSESDSSVRGDGNGNGGLAGWFRDRWRRQE</sequence>
<feature type="compositionally biased region" description="Basic and acidic residues" evidence="9">
    <location>
        <begin position="462"/>
        <end position="475"/>
    </location>
</feature>
<keyword evidence="7" id="KW-0862">Zinc</keyword>
<feature type="region of interest" description="Disordered" evidence="9">
    <location>
        <begin position="398"/>
        <end position="429"/>
    </location>
</feature>
<dbReference type="InterPro" id="IPR051834">
    <property type="entry name" value="RING_finger_E3_ligase"/>
</dbReference>
<dbReference type="AlphaFoldDB" id="A0A8H2ZNP6"/>
<dbReference type="GO" id="GO:0008270">
    <property type="term" value="F:zinc ion binding"/>
    <property type="evidence" value="ECO:0007669"/>
    <property type="project" value="UniProtKB-KW"/>
</dbReference>
<dbReference type="InterPro" id="IPR013083">
    <property type="entry name" value="Znf_RING/FYVE/PHD"/>
</dbReference>
<dbReference type="FunFam" id="3.30.40.10:FF:000127">
    <property type="entry name" value="E3 ubiquitin-protein ligase RNF181"/>
    <property type="match status" value="1"/>
</dbReference>
<evidence type="ECO:0000259" key="10">
    <source>
        <dbReference type="PROSITE" id="PS50089"/>
    </source>
</evidence>
<evidence type="ECO:0000256" key="4">
    <source>
        <dbReference type="ARBA" id="ARBA00022723"/>
    </source>
</evidence>
<dbReference type="Proteomes" id="UP000624404">
    <property type="component" value="Unassembled WGS sequence"/>
</dbReference>
<feature type="region of interest" description="Disordered" evidence="9">
    <location>
        <begin position="60"/>
        <end position="178"/>
    </location>
</feature>
<dbReference type="SMART" id="SM00184">
    <property type="entry name" value="RING"/>
    <property type="match status" value="1"/>
</dbReference>
<feature type="region of interest" description="Disordered" evidence="9">
    <location>
        <begin position="1"/>
        <end position="24"/>
    </location>
</feature>
<dbReference type="PANTHER" id="PTHR45931">
    <property type="entry name" value="SI:CH211-59O9.10"/>
    <property type="match status" value="1"/>
</dbReference>
<feature type="compositionally biased region" description="Basic and acidic residues" evidence="9">
    <location>
        <begin position="533"/>
        <end position="548"/>
    </location>
</feature>
<evidence type="ECO:0000313" key="11">
    <source>
        <dbReference type="EMBL" id="CAD6443575.1"/>
    </source>
</evidence>
<evidence type="ECO:0000313" key="12">
    <source>
        <dbReference type="Proteomes" id="UP000624404"/>
    </source>
</evidence>
<dbReference type="GO" id="GO:0005634">
    <property type="term" value="C:nucleus"/>
    <property type="evidence" value="ECO:0007669"/>
    <property type="project" value="TreeGrafter"/>
</dbReference>
<proteinExistence type="predicted"/>
<accession>A0A8H2ZNP6</accession>
<organism evidence="11 12">
    <name type="scientific">Sclerotinia trifoliorum</name>
    <dbReference type="NCBI Taxonomy" id="28548"/>
    <lineage>
        <taxon>Eukaryota</taxon>
        <taxon>Fungi</taxon>
        <taxon>Dikarya</taxon>
        <taxon>Ascomycota</taxon>
        <taxon>Pezizomycotina</taxon>
        <taxon>Leotiomycetes</taxon>
        <taxon>Helotiales</taxon>
        <taxon>Sclerotiniaceae</taxon>
        <taxon>Sclerotinia</taxon>
    </lineage>
</organism>